<evidence type="ECO:0000259" key="5">
    <source>
        <dbReference type="PROSITE" id="PS51387"/>
    </source>
</evidence>
<keyword evidence="4" id="KW-0560">Oxidoreductase</keyword>
<dbReference type="Proteomes" id="UP001498421">
    <property type="component" value="Unassembled WGS sequence"/>
</dbReference>
<keyword evidence="2" id="KW-0285">Flavoprotein</keyword>
<dbReference type="PANTHER" id="PTHR42973">
    <property type="entry name" value="BINDING OXIDOREDUCTASE, PUTATIVE (AFU_ORTHOLOGUE AFUA_1G17690)-RELATED"/>
    <property type="match status" value="1"/>
</dbReference>
<evidence type="ECO:0000313" key="6">
    <source>
        <dbReference type="EMBL" id="KAK7429769.1"/>
    </source>
</evidence>
<proteinExistence type="inferred from homology"/>
<reference evidence="6 7" key="1">
    <citation type="journal article" date="2025" name="Microbiol. Resour. Announc.">
        <title>Draft genome sequences for Neonectria magnoliae and Neonectria punicea, canker pathogens of Liriodendron tulipifera and Acer saccharum in West Virginia.</title>
        <authorList>
            <person name="Petronek H.M."/>
            <person name="Kasson M.T."/>
            <person name="Metheny A.M."/>
            <person name="Stauder C.M."/>
            <person name="Lovett B."/>
            <person name="Lynch S.C."/>
            <person name="Garnas J.R."/>
            <person name="Kasson L.R."/>
            <person name="Stajich J.E."/>
        </authorList>
    </citation>
    <scope>NUCLEOTIDE SEQUENCE [LARGE SCALE GENOMIC DNA]</scope>
    <source>
        <strain evidence="6 7">NRRL 64651</strain>
    </source>
</reference>
<evidence type="ECO:0000256" key="3">
    <source>
        <dbReference type="ARBA" id="ARBA00022827"/>
    </source>
</evidence>
<comment type="caution">
    <text evidence="6">The sequence shown here is derived from an EMBL/GenBank/DDBJ whole genome shotgun (WGS) entry which is preliminary data.</text>
</comment>
<dbReference type="InterPro" id="IPR006094">
    <property type="entry name" value="Oxid_FAD_bind_N"/>
</dbReference>
<dbReference type="Gene3D" id="3.30.465.10">
    <property type="match status" value="1"/>
</dbReference>
<evidence type="ECO:0000256" key="4">
    <source>
        <dbReference type="ARBA" id="ARBA00023002"/>
    </source>
</evidence>
<sequence>MPRARLHTGPTAQKISPAYIVRPRSAEEVATAVKALNTAGERFAVRSGGHTNWAGSNNIEAGVTIDLNLLDQTKFDEASEIANIGPGVRWRQVYAELHKYGRVVAGGREGNVCVAGLLLDGGNTFFTARKGFACDNVVSYEVVLADGSIVTAEAENNTDLFRVLKGGSNNFGIVTNFKMSSIPCGNVWGGMTFFLKQVVTATSCALSHTCLTSKTSSSLPLELPEMMSTVKMTSASEMAFEYNIPAQYQYNDIQIITKASRLHEQLVEELKALITDGDFITKCLFQLLPKIFAQNSVAAGGNIMGVEQLQQNGILFLVGAMVRSSEQARFAQPKVKAWIEAVQEFAKTLVEDLQWAYLNYGVENVRKMKEAAAKYDPRAVFQTLCPSGFKISDVK</sequence>
<dbReference type="InterPro" id="IPR050416">
    <property type="entry name" value="FAD-linked_Oxidoreductase"/>
</dbReference>
<dbReference type="Pfam" id="PF01565">
    <property type="entry name" value="FAD_binding_4"/>
    <property type="match status" value="1"/>
</dbReference>
<protein>
    <recommendedName>
        <fullName evidence="5">FAD-binding PCMH-type domain-containing protein</fullName>
    </recommendedName>
</protein>
<feature type="domain" description="FAD-binding PCMH-type" evidence="5">
    <location>
        <begin position="13"/>
        <end position="184"/>
    </location>
</feature>
<dbReference type="InterPro" id="IPR016169">
    <property type="entry name" value="FAD-bd_PCMH_sub2"/>
</dbReference>
<keyword evidence="3" id="KW-0274">FAD</keyword>
<comment type="similarity">
    <text evidence="1">Belongs to the oxygen-dependent FAD-linked oxidoreductase family.</text>
</comment>
<dbReference type="PROSITE" id="PS51387">
    <property type="entry name" value="FAD_PCMH"/>
    <property type="match status" value="1"/>
</dbReference>
<name>A0ABR1I9R8_9HYPO</name>
<dbReference type="InterPro" id="IPR016166">
    <property type="entry name" value="FAD-bd_PCMH"/>
</dbReference>
<dbReference type="EMBL" id="JAZAVK010000025">
    <property type="protein sequence ID" value="KAK7429769.1"/>
    <property type="molecule type" value="Genomic_DNA"/>
</dbReference>
<dbReference type="SUPFAM" id="SSF56176">
    <property type="entry name" value="FAD-binding/transporter-associated domain-like"/>
    <property type="match status" value="1"/>
</dbReference>
<dbReference type="InterPro" id="IPR036318">
    <property type="entry name" value="FAD-bd_PCMH-like_sf"/>
</dbReference>
<accession>A0ABR1I9R8</accession>
<dbReference type="PANTHER" id="PTHR42973:SF53">
    <property type="entry name" value="FAD-BINDING PCMH-TYPE DOMAIN-CONTAINING PROTEIN-RELATED"/>
    <property type="match status" value="1"/>
</dbReference>
<keyword evidence="7" id="KW-1185">Reference proteome</keyword>
<organism evidence="6 7">
    <name type="scientific">Neonectria magnoliae</name>
    <dbReference type="NCBI Taxonomy" id="2732573"/>
    <lineage>
        <taxon>Eukaryota</taxon>
        <taxon>Fungi</taxon>
        <taxon>Dikarya</taxon>
        <taxon>Ascomycota</taxon>
        <taxon>Pezizomycotina</taxon>
        <taxon>Sordariomycetes</taxon>
        <taxon>Hypocreomycetidae</taxon>
        <taxon>Hypocreales</taxon>
        <taxon>Nectriaceae</taxon>
        <taxon>Neonectria</taxon>
    </lineage>
</organism>
<evidence type="ECO:0000256" key="2">
    <source>
        <dbReference type="ARBA" id="ARBA00022630"/>
    </source>
</evidence>
<evidence type="ECO:0000256" key="1">
    <source>
        <dbReference type="ARBA" id="ARBA00005466"/>
    </source>
</evidence>
<gene>
    <name evidence="6" type="ORF">QQZ08_003614</name>
</gene>
<evidence type="ECO:0000313" key="7">
    <source>
        <dbReference type="Proteomes" id="UP001498421"/>
    </source>
</evidence>